<evidence type="ECO:0000313" key="3">
    <source>
        <dbReference type="EMBL" id="MDJ1501891.1"/>
    </source>
</evidence>
<dbReference type="RefSeq" id="WP_314511603.1">
    <property type="nucleotide sequence ID" value="NZ_JASJOU010000004.1"/>
</dbReference>
<dbReference type="PROSITE" id="PS51468">
    <property type="entry name" value="VIT"/>
    <property type="match status" value="1"/>
</dbReference>
<dbReference type="Proteomes" id="UP001232063">
    <property type="component" value="Unassembled WGS sequence"/>
</dbReference>
<dbReference type="AlphaFoldDB" id="A0AAE3R1E9"/>
<evidence type="ECO:0000259" key="2">
    <source>
        <dbReference type="PROSITE" id="PS51468"/>
    </source>
</evidence>
<dbReference type="EMBL" id="JASJOU010000004">
    <property type="protein sequence ID" value="MDJ1501891.1"/>
    <property type="molecule type" value="Genomic_DNA"/>
</dbReference>
<accession>A0AAE3R1E9</accession>
<dbReference type="Pfam" id="PF08487">
    <property type="entry name" value="VIT"/>
    <property type="match status" value="1"/>
</dbReference>
<evidence type="ECO:0000313" key="4">
    <source>
        <dbReference type="Proteomes" id="UP001232063"/>
    </source>
</evidence>
<feature type="transmembrane region" description="Helical" evidence="1">
    <location>
        <begin position="40"/>
        <end position="62"/>
    </location>
</feature>
<dbReference type="NCBIfam" id="TIGR04477">
    <property type="entry name" value="sorted_by_XrtN"/>
    <property type="match status" value="1"/>
</dbReference>
<feature type="transmembrane region" description="Helical" evidence="1">
    <location>
        <begin position="227"/>
        <end position="245"/>
    </location>
</feature>
<keyword evidence="1" id="KW-0812">Transmembrane</keyword>
<organism evidence="3 4">
    <name type="scientific">Xanthocytophaga agilis</name>
    <dbReference type="NCBI Taxonomy" id="3048010"/>
    <lineage>
        <taxon>Bacteria</taxon>
        <taxon>Pseudomonadati</taxon>
        <taxon>Bacteroidota</taxon>
        <taxon>Cytophagia</taxon>
        <taxon>Cytophagales</taxon>
        <taxon>Rhodocytophagaceae</taxon>
        <taxon>Xanthocytophaga</taxon>
    </lineage>
</organism>
<keyword evidence="4" id="KW-1185">Reference proteome</keyword>
<feature type="domain" description="VIT" evidence="2">
    <location>
        <begin position="348"/>
        <end position="480"/>
    </location>
</feature>
<protein>
    <submittedName>
        <fullName evidence="3">XrtN system VIT domain-containing protein</fullName>
    </submittedName>
</protein>
<reference evidence="3" key="1">
    <citation type="submission" date="2023-05" db="EMBL/GenBank/DDBJ databases">
        <authorList>
            <person name="Zhang X."/>
        </authorList>
    </citation>
    <scope>NUCLEOTIDE SEQUENCE</scope>
    <source>
        <strain evidence="3">BD1B2-1</strain>
    </source>
</reference>
<feature type="transmembrane region" description="Helical" evidence="1">
    <location>
        <begin position="164"/>
        <end position="182"/>
    </location>
</feature>
<feature type="transmembrane region" description="Helical" evidence="1">
    <location>
        <begin position="135"/>
        <end position="152"/>
    </location>
</feature>
<dbReference type="InterPro" id="IPR031005">
    <property type="entry name" value="Sorted_by_XrtN"/>
</dbReference>
<keyword evidence="1" id="KW-1133">Transmembrane helix</keyword>
<dbReference type="InterPro" id="IPR013694">
    <property type="entry name" value="VIT"/>
</dbReference>
<evidence type="ECO:0000256" key="1">
    <source>
        <dbReference type="SAM" id="Phobius"/>
    </source>
</evidence>
<sequence>MKTELTTPSQITPASEKLGQEKITRLSFQEKLSLPLKDTYIGAGLIFVILSAILFVGFEWLATNKQEAFTLFFIHYVIAFVYGFSLLIKWGWKFISGRSKQEDFTAQVLLWLVLSLISCYALNREMSVFDSATSWLCFYIVTSGIACIAFVWKDHMSSVLQSGLYVILAAALLLFVYLAIYLVPIYPIGAICMIGIGIGGHVFIPLIFSFILFRIVRESFFHFKKPILIGLALPLAFITYFAWHWHANLDKIQSIESQVLSHTKSLPKWVQISQKLRNDWVTERILKTDLVYTPMLWENGFDIFPSRSFSEVQEHDPLVVIASTLWGRPDFSRNEKIQILESLHDARHEAQRRLWSGDDLATRHIESKVKVYPDYRLAYTEKIITIHNHSSWSWRDQEAIYTFHLPEGSVVTSLSLWINGIEEEARLTTKAKADSAYTTIVGVERRDPSVVHWQEGNTVTVRVFPCPANGDRQFKIGITSPLRAEGNRLFYDNIYFQGPTNSRTKENTSVDFVSAPLDVLGLEDFSSEANSIFYTKGSYQPDFSFSFRTPTLSKQSFVFQGKSYSVLPYQKQYEHFALQSVYIDLNNAWTLREFEEVYDMAKSSKVWVWDEQWIQLTNTNLLSMYEKLWKNQFSLLPIHKIDNPEQSLIISKSDHPSPNLNDLKDTPFAKELESKATLNLKVKLFSLSSELSPYMKTLAELRVIQYDRGSTSYLKQLFTEKRFVKNLEDEQTVTLPQAEIQLKEETTQSINANVAPDHLLRLFTYNHLMHEIGHRYFAKDYLSDNLIAEAQRAYVVSPISSLVVLETQKDYERFGIKEAKNSLKNASLNGAGSVPEPHEWLLILTAVSIAGYLFWRQRI</sequence>
<comment type="caution">
    <text evidence="3">The sequence shown here is derived from an EMBL/GenBank/DDBJ whole genome shotgun (WGS) entry which is preliminary data.</text>
</comment>
<feature type="transmembrane region" description="Helical" evidence="1">
    <location>
        <begin position="104"/>
        <end position="123"/>
    </location>
</feature>
<feature type="transmembrane region" description="Helical" evidence="1">
    <location>
        <begin position="188"/>
        <end position="215"/>
    </location>
</feature>
<proteinExistence type="predicted"/>
<name>A0AAE3R1E9_9BACT</name>
<gene>
    <name evidence="3" type="ORF">QNI22_14590</name>
</gene>
<keyword evidence="1" id="KW-0472">Membrane</keyword>
<feature type="transmembrane region" description="Helical" evidence="1">
    <location>
        <begin position="68"/>
        <end position="92"/>
    </location>
</feature>